<keyword evidence="2" id="KW-0547">Nucleotide-binding</keyword>
<protein>
    <submittedName>
        <fullName evidence="5">ABC transporter</fullName>
    </submittedName>
</protein>
<dbReference type="KEGG" id="cdrk:B9W14_19160"/>
<name>A0A2U8DWW2_9CLOT</name>
<dbReference type="EMBL" id="CP020953">
    <property type="protein sequence ID" value="AWI06522.1"/>
    <property type="molecule type" value="Genomic_DNA"/>
</dbReference>
<dbReference type="GO" id="GO:0016887">
    <property type="term" value="F:ATP hydrolysis activity"/>
    <property type="evidence" value="ECO:0007669"/>
    <property type="project" value="InterPro"/>
</dbReference>
<dbReference type="AlphaFoldDB" id="A0A2U8DWW2"/>
<keyword evidence="3" id="KW-0067">ATP-binding</keyword>
<dbReference type="Pfam" id="PF00005">
    <property type="entry name" value="ABC_tran"/>
    <property type="match status" value="1"/>
</dbReference>
<organism evidence="5 6">
    <name type="scientific">Clostridium drakei</name>
    <dbReference type="NCBI Taxonomy" id="332101"/>
    <lineage>
        <taxon>Bacteria</taxon>
        <taxon>Bacillati</taxon>
        <taxon>Bacillota</taxon>
        <taxon>Clostridia</taxon>
        <taxon>Eubacteriales</taxon>
        <taxon>Clostridiaceae</taxon>
        <taxon>Clostridium</taxon>
    </lineage>
</organism>
<dbReference type="InterPro" id="IPR050166">
    <property type="entry name" value="ABC_transporter_ATP-bind"/>
</dbReference>
<dbReference type="PROSITE" id="PS50893">
    <property type="entry name" value="ABC_TRANSPORTER_2"/>
    <property type="match status" value="1"/>
</dbReference>
<dbReference type="PANTHER" id="PTHR42788:SF13">
    <property type="entry name" value="ALIPHATIC SULFONATES IMPORT ATP-BINDING PROTEIN SSUB"/>
    <property type="match status" value="1"/>
</dbReference>
<feature type="domain" description="ABC transporter" evidence="4">
    <location>
        <begin position="4"/>
        <end position="238"/>
    </location>
</feature>
<dbReference type="CDD" id="cd03293">
    <property type="entry name" value="ABC_NrtD_SsuB_transporters"/>
    <property type="match status" value="1"/>
</dbReference>
<dbReference type="PROSITE" id="PS00211">
    <property type="entry name" value="ABC_TRANSPORTER_1"/>
    <property type="match status" value="1"/>
</dbReference>
<dbReference type="Gene3D" id="3.40.50.300">
    <property type="entry name" value="P-loop containing nucleotide triphosphate hydrolases"/>
    <property type="match status" value="1"/>
</dbReference>
<accession>A0A2U8DWW2</accession>
<evidence type="ECO:0000256" key="2">
    <source>
        <dbReference type="ARBA" id="ARBA00022741"/>
    </source>
</evidence>
<evidence type="ECO:0000259" key="4">
    <source>
        <dbReference type="PROSITE" id="PS50893"/>
    </source>
</evidence>
<dbReference type="RefSeq" id="WP_032078776.1">
    <property type="nucleotide sequence ID" value="NZ_CP020953.1"/>
</dbReference>
<gene>
    <name evidence="5" type="ORF">B9W14_19160</name>
</gene>
<evidence type="ECO:0000313" key="6">
    <source>
        <dbReference type="Proteomes" id="UP000244910"/>
    </source>
</evidence>
<dbReference type="PANTHER" id="PTHR42788">
    <property type="entry name" value="TAURINE IMPORT ATP-BINDING PROTEIN-RELATED"/>
    <property type="match status" value="1"/>
</dbReference>
<dbReference type="InterPro" id="IPR017871">
    <property type="entry name" value="ABC_transporter-like_CS"/>
</dbReference>
<dbReference type="SMART" id="SM00382">
    <property type="entry name" value="AAA"/>
    <property type="match status" value="1"/>
</dbReference>
<dbReference type="GO" id="GO:0005524">
    <property type="term" value="F:ATP binding"/>
    <property type="evidence" value="ECO:0007669"/>
    <property type="project" value="UniProtKB-KW"/>
</dbReference>
<dbReference type="OrthoDB" id="9801958at2"/>
<reference evidence="6" key="1">
    <citation type="submission" date="2017-04" db="EMBL/GenBank/DDBJ databases">
        <authorList>
            <person name="Song Y."/>
            <person name="Cho B.-K."/>
        </authorList>
    </citation>
    <scope>NUCLEOTIDE SEQUENCE [LARGE SCALE GENOMIC DNA]</scope>
    <source>
        <strain evidence="6">SL1</strain>
    </source>
</reference>
<dbReference type="Proteomes" id="UP000244910">
    <property type="component" value="Chromosome"/>
</dbReference>
<evidence type="ECO:0000256" key="1">
    <source>
        <dbReference type="ARBA" id="ARBA00022448"/>
    </source>
</evidence>
<evidence type="ECO:0000313" key="5">
    <source>
        <dbReference type="EMBL" id="AWI06522.1"/>
    </source>
</evidence>
<dbReference type="InterPro" id="IPR003439">
    <property type="entry name" value="ABC_transporter-like_ATP-bd"/>
</dbReference>
<keyword evidence="6" id="KW-1185">Reference proteome</keyword>
<proteinExistence type="predicted"/>
<evidence type="ECO:0000256" key="3">
    <source>
        <dbReference type="ARBA" id="ARBA00022840"/>
    </source>
</evidence>
<dbReference type="InterPro" id="IPR027417">
    <property type="entry name" value="P-loop_NTPase"/>
</dbReference>
<sequence length="248" mass="28259">MAGLEIKKLCKSFDIKGTKVSALNNINLLIEDESFVTIVGKSGCGKTTLLRIICGLENQTEGNISFIYRDGKLKEKDSKKKVGIVFQEPRLMPWLTVEQNMAFPLIKNKNRQEVCDIVHKYLNMLGLENFKEAYPSQISGGMAQRVSLGRTLCYNPEIILMDEPLGALDAFNRSKLQREFINIFLENKKTIVFVTHDVDEAIYLGQKIVVMDKGHIIKEEIIDMDYYRDSSSNKFLEIKNSLLKEILA</sequence>
<dbReference type="SUPFAM" id="SSF52540">
    <property type="entry name" value="P-loop containing nucleoside triphosphate hydrolases"/>
    <property type="match status" value="1"/>
</dbReference>
<keyword evidence="1" id="KW-0813">Transport</keyword>
<dbReference type="InterPro" id="IPR003593">
    <property type="entry name" value="AAA+_ATPase"/>
</dbReference>